<keyword evidence="2" id="KW-0472">Membrane</keyword>
<dbReference type="AlphaFoldDB" id="A0A1C4U021"/>
<dbReference type="InterPro" id="IPR036259">
    <property type="entry name" value="MFS_trans_sf"/>
</dbReference>
<feature type="region of interest" description="Disordered" evidence="1">
    <location>
        <begin position="62"/>
        <end position="85"/>
    </location>
</feature>
<sequence>MIAIRLLPALLLGPVAGVFADRFDRRWTMVICDLLRFVLFASIPLYALTGASGALVGHLGGDRDLPDRDDHPDVGSRPRRPRSPT</sequence>
<evidence type="ECO:0000256" key="2">
    <source>
        <dbReference type="SAM" id="Phobius"/>
    </source>
</evidence>
<dbReference type="Proteomes" id="UP000198242">
    <property type="component" value="Chromosome I"/>
</dbReference>
<dbReference type="EMBL" id="LT607411">
    <property type="protein sequence ID" value="SCE64957.1"/>
    <property type="molecule type" value="Genomic_DNA"/>
</dbReference>
<gene>
    <name evidence="3" type="ORF">GA0074695_0003</name>
</gene>
<evidence type="ECO:0008006" key="5">
    <source>
        <dbReference type="Google" id="ProtNLM"/>
    </source>
</evidence>
<keyword evidence="4" id="KW-1185">Reference proteome</keyword>
<accession>A0A1C4U021</accession>
<feature type="transmembrane region" description="Helical" evidence="2">
    <location>
        <begin position="36"/>
        <end position="59"/>
    </location>
</feature>
<protein>
    <recommendedName>
        <fullName evidence="5">Transmembrane secretion effector</fullName>
    </recommendedName>
</protein>
<dbReference type="SUPFAM" id="SSF103473">
    <property type="entry name" value="MFS general substrate transporter"/>
    <property type="match status" value="1"/>
</dbReference>
<evidence type="ECO:0000256" key="1">
    <source>
        <dbReference type="SAM" id="MobiDB-lite"/>
    </source>
</evidence>
<evidence type="ECO:0000313" key="4">
    <source>
        <dbReference type="Proteomes" id="UP000198242"/>
    </source>
</evidence>
<evidence type="ECO:0000313" key="3">
    <source>
        <dbReference type="EMBL" id="SCE64957.1"/>
    </source>
</evidence>
<proteinExistence type="predicted"/>
<name>A0A1C4U021_MICVI</name>
<organism evidence="3 4">
    <name type="scientific">Micromonospora viridifaciens</name>
    <dbReference type="NCBI Taxonomy" id="1881"/>
    <lineage>
        <taxon>Bacteria</taxon>
        <taxon>Bacillati</taxon>
        <taxon>Actinomycetota</taxon>
        <taxon>Actinomycetes</taxon>
        <taxon>Micromonosporales</taxon>
        <taxon>Micromonosporaceae</taxon>
        <taxon>Micromonospora</taxon>
    </lineage>
</organism>
<feature type="compositionally biased region" description="Basic and acidic residues" evidence="1">
    <location>
        <begin position="62"/>
        <end position="76"/>
    </location>
</feature>
<reference evidence="4" key="1">
    <citation type="submission" date="2016-06" db="EMBL/GenBank/DDBJ databases">
        <authorList>
            <person name="Varghese N."/>
            <person name="Submissions Spin"/>
        </authorList>
    </citation>
    <scope>NUCLEOTIDE SEQUENCE [LARGE SCALE GENOMIC DNA]</scope>
    <source>
        <strain evidence="4">DSM 43909</strain>
    </source>
</reference>
<keyword evidence="2" id="KW-0812">Transmembrane</keyword>
<keyword evidence="2" id="KW-1133">Transmembrane helix</keyword>